<evidence type="ECO:0000256" key="5">
    <source>
        <dbReference type="ARBA" id="ARBA00022824"/>
    </source>
</evidence>
<dbReference type="Gene3D" id="2.70.130.10">
    <property type="entry name" value="Mannose-6-phosphate receptor binding domain"/>
    <property type="match status" value="1"/>
</dbReference>
<reference evidence="11 12" key="1">
    <citation type="journal article" date="2011" name="Proc. Natl. Acad. Sci. U.S.A.">
        <title>Comparative genomics of xylose-fermenting fungi for enhanced biofuel production.</title>
        <authorList>
            <person name="Wohlbach D.J."/>
            <person name="Kuo A."/>
            <person name="Sato T.K."/>
            <person name="Potts K.M."/>
            <person name="Salamov A.A."/>
            <person name="LaButti K.M."/>
            <person name="Sun H."/>
            <person name="Clum A."/>
            <person name="Pangilinan J.L."/>
            <person name="Lindquist E.A."/>
            <person name="Lucas S."/>
            <person name="Lapidus A."/>
            <person name="Jin M."/>
            <person name="Gunawan C."/>
            <person name="Balan V."/>
            <person name="Dale B.E."/>
            <person name="Jeffries T.W."/>
            <person name="Zinkel R."/>
            <person name="Barry K.W."/>
            <person name="Grigoriev I.V."/>
            <person name="Gasch A.P."/>
        </authorList>
    </citation>
    <scope>NUCLEOTIDE SEQUENCE [LARGE SCALE GENOMIC DNA]</scope>
    <source>
        <strain evidence="12">NRRL Y-27907 / 11-Y1</strain>
    </source>
</reference>
<evidence type="ECO:0000256" key="4">
    <source>
        <dbReference type="ARBA" id="ARBA00022734"/>
    </source>
</evidence>
<dbReference type="InParanoid" id="G3AIM0"/>
<organism evidence="12">
    <name type="scientific">Spathaspora passalidarum (strain NRRL Y-27907 / 11-Y1)</name>
    <dbReference type="NCBI Taxonomy" id="619300"/>
    <lineage>
        <taxon>Eukaryota</taxon>
        <taxon>Fungi</taxon>
        <taxon>Dikarya</taxon>
        <taxon>Ascomycota</taxon>
        <taxon>Saccharomycotina</taxon>
        <taxon>Pichiomycetes</taxon>
        <taxon>Debaryomycetaceae</taxon>
        <taxon>Spathaspora</taxon>
    </lineage>
</organism>
<evidence type="ECO:0000313" key="12">
    <source>
        <dbReference type="Proteomes" id="UP000000709"/>
    </source>
</evidence>
<proteinExistence type="inferred from homology"/>
<keyword evidence="4 7" id="KW-0430">Lectin</keyword>
<name>G3AIM0_SPAPN</name>
<evidence type="ECO:0000256" key="7">
    <source>
        <dbReference type="RuleBase" id="RU369099"/>
    </source>
</evidence>
<keyword evidence="6" id="KW-1015">Disulfide bond</keyword>
<evidence type="ECO:0000256" key="3">
    <source>
        <dbReference type="ARBA" id="ARBA00022729"/>
    </source>
</evidence>
<dbReference type="InterPro" id="IPR009011">
    <property type="entry name" value="Man6P_isomerase_rcpt-bd_dom_sf"/>
</dbReference>
<feature type="chain" id="PRO_5003442430" description="Endoplasmic reticulum lectin" evidence="9">
    <location>
        <begin position="21"/>
        <end position="615"/>
    </location>
</feature>
<feature type="signal peptide" evidence="9">
    <location>
        <begin position="1"/>
        <end position="20"/>
    </location>
</feature>
<evidence type="ECO:0000256" key="9">
    <source>
        <dbReference type="SAM" id="SignalP"/>
    </source>
</evidence>
<dbReference type="InterPro" id="IPR012913">
    <property type="entry name" value="OS9-like_dom"/>
</dbReference>
<dbReference type="GO" id="GO:0005788">
    <property type="term" value="C:endoplasmic reticulum lumen"/>
    <property type="evidence" value="ECO:0007669"/>
    <property type="project" value="UniProtKB-UniRule"/>
</dbReference>
<dbReference type="Proteomes" id="UP000000709">
    <property type="component" value="Unassembled WGS sequence"/>
</dbReference>
<dbReference type="InterPro" id="IPR044865">
    <property type="entry name" value="MRH_dom"/>
</dbReference>
<keyword evidence="12" id="KW-1185">Reference proteome</keyword>
<dbReference type="GO" id="GO:0030246">
    <property type="term" value="F:carbohydrate binding"/>
    <property type="evidence" value="ECO:0007669"/>
    <property type="project" value="UniProtKB-UniRule"/>
</dbReference>
<dbReference type="InterPro" id="IPR045149">
    <property type="entry name" value="OS-9-like"/>
</dbReference>
<comment type="similarity">
    <text evidence="2 7">Belongs to the OS-9 family.</text>
</comment>
<keyword evidence="7" id="KW-0472">Membrane</keyword>
<evidence type="ECO:0000256" key="1">
    <source>
        <dbReference type="ARBA" id="ARBA00004367"/>
    </source>
</evidence>
<dbReference type="OMA" id="TFILWFE"/>
<accession>G3AIM0</accession>
<dbReference type="GO" id="GO:0030968">
    <property type="term" value="P:endoplasmic reticulum unfolded protein response"/>
    <property type="evidence" value="ECO:0007669"/>
    <property type="project" value="UniProtKB-UniRule"/>
</dbReference>
<dbReference type="PANTHER" id="PTHR15414">
    <property type="entry name" value="OS-9-RELATED"/>
    <property type="match status" value="1"/>
</dbReference>
<dbReference type="GeneID" id="18869897"/>
<dbReference type="KEGG" id="spaa:SPAPADRAFT_135526"/>
<dbReference type="GO" id="GO:0030970">
    <property type="term" value="P:retrograde protein transport, ER to cytosol"/>
    <property type="evidence" value="ECO:0007669"/>
    <property type="project" value="TreeGrafter"/>
</dbReference>
<dbReference type="STRING" id="619300.G3AIM0"/>
<dbReference type="PROSITE" id="PS51914">
    <property type="entry name" value="MRH"/>
    <property type="match status" value="1"/>
</dbReference>
<keyword evidence="3 9" id="KW-0732">Signal</keyword>
<dbReference type="PANTHER" id="PTHR15414:SF0">
    <property type="entry name" value="ENDOPLASMIC RETICULUM LECTIN 1"/>
    <property type="match status" value="1"/>
</dbReference>
<evidence type="ECO:0000256" key="2">
    <source>
        <dbReference type="ARBA" id="ARBA00009918"/>
    </source>
</evidence>
<sequence length="615" mass="70232">MISNWTALFTLLGLVHVATASHTVYKSSNRIIFQNGAIPKNIAESFVAMNEDIKETAQFEILNMHTKYHNGSYLCHLPREKEIDLRIPSPGTPTSELKKKAMDIIQKTFSTDNCTFSFNLHDGYWTIAYCFGDKVIQFHESLQHYLSGKHEPHFPMHVYTLGRFPGSEKINKNIKIENQAKGLETKLDETDFTIFDGEYSYFSTNQPDSETNTQKFIKHTLSSGEICDLTMKPRTIDIVYQCDQSVAGPSKLLQFQEIKTCQYQMIIHVPGLCALEEFKRNIIHDNVVDMECKKIDDSRDSDKNISYSDFFSYTETVPVLGLPPTKNVKVNLQDYSLTPCGGGYFLGTKKTESKTGNPYWDRRRIFIYSGIKPQEDLVEEFGRMLLSVLDHKIPSPLVNEKKLELLLSWNDSFTMWYEMYDYTGNFMSLFRVRRGDHKTHSLEVETFDPSVLNGANGMLSKFEAPNNNWNFEHFSRSKFPNIIREPALEAKTQTVTVTVTNSELDVETDESVVSTETTVVRVITEGQKKEIDPKLVQRNIQGVVEVEFEGKNSVEFEEMISELQSAISSAKAQNEELDIGEYLQKNFNVKVVTDTNTDSDSSNSEETEAVVHDEL</sequence>
<dbReference type="eggNOG" id="KOG3394">
    <property type="taxonomic scope" value="Eukaryota"/>
</dbReference>
<feature type="domain" description="MRH" evidence="10">
    <location>
        <begin position="112"/>
        <end position="275"/>
    </location>
</feature>
<gene>
    <name evidence="11" type="ORF">SPAPADRAFT_135526</name>
</gene>
<comment type="subcellular location">
    <subcellularLocation>
        <location evidence="1 7">Endoplasmic reticulum membrane</location>
        <topology evidence="1 7">Peripheral membrane protein</topology>
        <orientation evidence="1 7">Lumenal side</orientation>
    </subcellularLocation>
</comment>
<dbReference type="GO" id="GO:0005789">
    <property type="term" value="C:endoplasmic reticulum membrane"/>
    <property type="evidence" value="ECO:0007669"/>
    <property type="project" value="UniProtKB-SubCell"/>
</dbReference>
<feature type="region of interest" description="Disordered" evidence="8">
    <location>
        <begin position="594"/>
        <end position="615"/>
    </location>
</feature>
<dbReference type="RefSeq" id="XP_007373319.1">
    <property type="nucleotide sequence ID" value="XM_007373257.1"/>
</dbReference>
<keyword evidence="5 7" id="KW-0256">Endoplasmic reticulum</keyword>
<dbReference type="Pfam" id="PF07915">
    <property type="entry name" value="PRKCSH"/>
    <property type="match status" value="1"/>
</dbReference>
<evidence type="ECO:0000313" key="11">
    <source>
        <dbReference type="EMBL" id="EGW33735.1"/>
    </source>
</evidence>
<dbReference type="EMBL" id="GL996500">
    <property type="protein sequence ID" value="EGW33735.1"/>
    <property type="molecule type" value="Genomic_DNA"/>
</dbReference>
<protein>
    <recommendedName>
        <fullName evidence="7">Endoplasmic reticulum lectin</fullName>
    </recommendedName>
    <alternativeName>
        <fullName evidence="7">Protein OS-9</fullName>
    </alternativeName>
    <alternativeName>
        <fullName evidence="7">Protein OS-9 homolog</fullName>
    </alternativeName>
</protein>
<dbReference type="OrthoDB" id="448954at2759"/>
<evidence type="ECO:0000256" key="8">
    <source>
        <dbReference type="SAM" id="MobiDB-lite"/>
    </source>
</evidence>
<comment type="function">
    <text evidence="7">Lectin involved in the quality control of the secretory pathway. As a member of the endoplasmic reticulum-associated degradation lumenal (ERAD-L) surveillance system, targets misfolded endoplasmic reticulum lumenal glycoproteins for degradation.</text>
</comment>
<evidence type="ECO:0000259" key="10">
    <source>
        <dbReference type="PROSITE" id="PS51914"/>
    </source>
</evidence>
<dbReference type="AlphaFoldDB" id="G3AIM0"/>
<dbReference type="HOGENOM" id="CLU_036515_0_0_1"/>
<evidence type="ECO:0000256" key="6">
    <source>
        <dbReference type="ARBA" id="ARBA00023157"/>
    </source>
</evidence>